<sequence length="254" mass="28713">MLHNWHYGITALTLTTRRFQLLAQPMFYHTVVLAGSHQGLLLVIVQKPHLATYVRNLVFFEAKDKPYRRDRRRQDLVWAAFYNRDPWLAEYYTPHNPSPALRSSHYRLGKDFSDSSRIQGREVEFYDGPSIFSDILSFLFPNGVLDVRTLVRLSPLRDNRNTRPRWHQASPLGPSTLPSRLPSSHLTNSMVTVIPVIPVAAAPKLAEILTVVGSLEGAYASLVEDPDNTPPIDLSKYIVSLTSLGCIPCALAYM</sequence>
<gene>
    <name evidence="1" type="ORF">BJY01DRAFT_253307</name>
</gene>
<organism evidence="1 2">
    <name type="scientific">Aspergillus pseudoustus</name>
    <dbReference type="NCBI Taxonomy" id="1810923"/>
    <lineage>
        <taxon>Eukaryota</taxon>
        <taxon>Fungi</taxon>
        <taxon>Dikarya</taxon>
        <taxon>Ascomycota</taxon>
        <taxon>Pezizomycotina</taxon>
        <taxon>Eurotiomycetes</taxon>
        <taxon>Eurotiomycetidae</taxon>
        <taxon>Eurotiales</taxon>
        <taxon>Aspergillaceae</taxon>
        <taxon>Aspergillus</taxon>
        <taxon>Aspergillus subgen. Nidulantes</taxon>
    </lineage>
</organism>
<proteinExistence type="predicted"/>
<comment type="caution">
    <text evidence="1">The sequence shown here is derived from an EMBL/GenBank/DDBJ whole genome shotgun (WGS) entry which is preliminary data.</text>
</comment>
<evidence type="ECO:0000313" key="2">
    <source>
        <dbReference type="Proteomes" id="UP001610446"/>
    </source>
</evidence>
<protein>
    <submittedName>
        <fullName evidence="1">Uncharacterized protein</fullName>
    </submittedName>
</protein>
<accession>A0ABR4J1L1</accession>
<dbReference type="EMBL" id="JBFXLU010000234">
    <property type="protein sequence ID" value="KAL2833943.1"/>
    <property type="molecule type" value="Genomic_DNA"/>
</dbReference>
<evidence type="ECO:0000313" key="1">
    <source>
        <dbReference type="EMBL" id="KAL2833943.1"/>
    </source>
</evidence>
<name>A0ABR4J1L1_9EURO</name>
<dbReference type="Proteomes" id="UP001610446">
    <property type="component" value="Unassembled WGS sequence"/>
</dbReference>
<keyword evidence="2" id="KW-1185">Reference proteome</keyword>
<reference evidence="1 2" key="1">
    <citation type="submission" date="2024-07" db="EMBL/GenBank/DDBJ databases">
        <title>Section-level genome sequencing and comparative genomics of Aspergillus sections Usti and Cavernicolus.</title>
        <authorList>
            <consortium name="Lawrence Berkeley National Laboratory"/>
            <person name="Nybo J.L."/>
            <person name="Vesth T.C."/>
            <person name="Theobald S."/>
            <person name="Frisvad J.C."/>
            <person name="Larsen T.O."/>
            <person name="Kjaerboelling I."/>
            <person name="Rothschild-Mancinelli K."/>
            <person name="Lyhne E.K."/>
            <person name="Kogle M.E."/>
            <person name="Barry K."/>
            <person name="Clum A."/>
            <person name="Na H."/>
            <person name="Ledsgaard L."/>
            <person name="Lin J."/>
            <person name="Lipzen A."/>
            <person name="Kuo A."/>
            <person name="Riley R."/>
            <person name="Mondo S."/>
            <person name="Labutti K."/>
            <person name="Haridas S."/>
            <person name="Pangalinan J."/>
            <person name="Salamov A.A."/>
            <person name="Simmons B.A."/>
            <person name="Magnuson J.K."/>
            <person name="Chen J."/>
            <person name="Drula E."/>
            <person name="Henrissat B."/>
            <person name="Wiebenga A."/>
            <person name="Lubbers R.J."/>
            <person name="Gomes A.C."/>
            <person name="Makela M.R."/>
            <person name="Stajich J."/>
            <person name="Grigoriev I.V."/>
            <person name="Mortensen U.H."/>
            <person name="De Vries R.P."/>
            <person name="Baker S.E."/>
            <person name="Andersen M.R."/>
        </authorList>
    </citation>
    <scope>NUCLEOTIDE SEQUENCE [LARGE SCALE GENOMIC DNA]</scope>
    <source>
        <strain evidence="1 2">CBS 123904</strain>
    </source>
</reference>